<dbReference type="GO" id="GO:0015749">
    <property type="term" value="P:monosaccharide transmembrane transport"/>
    <property type="evidence" value="ECO:0007669"/>
    <property type="project" value="UniProtKB-ARBA"/>
</dbReference>
<protein>
    <submittedName>
        <fullName evidence="12">Monosaccharide-transporting ATPase</fullName>
    </submittedName>
</protein>
<keyword evidence="7" id="KW-0547">Nucleotide-binding</keyword>
<evidence type="ECO:0000313" key="13">
    <source>
        <dbReference type="Proteomes" id="UP000289856"/>
    </source>
</evidence>
<dbReference type="SUPFAM" id="SSF52540">
    <property type="entry name" value="P-loop containing nucleoside triphosphate hydrolases"/>
    <property type="match status" value="2"/>
</dbReference>
<evidence type="ECO:0000256" key="8">
    <source>
        <dbReference type="ARBA" id="ARBA00022840"/>
    </source>
</evidence>
<evidence type="ECO:0000256" key="9">
    <source>
        <dbReference type="ARBA" id="ARBA00022967"/>
    </source>
</evidence>
<dbReference type="EMBL" id="AP019400">
    <property type="protein sequence ID" value="BBI35387.1"/>
    <property type="molecule type" value="Genomic_DNA"/>
</dbReference>
<evidence type="ECO:0000256" key="3">
    <source>
        <dbReference type="ARBA" id="ARBA00022448"/>
    </source>
</evidence>
<keyword evidence="4" id="KW-1003">Cell membrane</keyword>
<keyword evidence="5" id="KW-0762">Sugar transport</keyword>
<evidence type="ECO:0000256" key="4">
    <source>
        <dbReference type="ARBA" id="ARBA00022475"/>
    </source>
</evidence>
<keyword evidence="6" id="KW-0677">Repeat</keyword>
<dbReference type="InterPro" id="IPR003439">
    <property type="entry name" value="ABC_transporter-like_ATP-bd"/>
</dbReference>
<gene>
    <name evidence="12" type="ORF">KCTCHS21_47860</name>
</gene>
<dbReference type="GO" id="GO:0005886">
    <property type="term" value="C:plasma membrane"/>
    <property type="evidence" value="ECO:0007669"/>
    <property type="project" value="UniProtKB-SubCell"/>
</dbReference>
<proteinExistence type="predicted"/>
<evidence type="ECO:0000256" key="10">
    <source>
        <dbReference type="ARBA" id="ARBA00023136"/>
    </source>
</evidence>
<dbReference type="FunFam" id="3.40.50.300:FF:000126">
    <property type="entry name" value="Galactose/methyl galactoside import ATP-binding protein MglA"/>
    <property type="match status" value="1"/>
</dbReference>
<dbReference type="GO" id="GO:0016887">
    <property type="term" value="F:ATP hydrolysis activity"/>
    <property type="evidence" value="ECO:0007669"/>
    <property type="project" value="InterPro"/>
</dbReference>
<evidence type="ECO:0000313" key="12">
    <source>
        <dbReference type="EMBL" id="BBI35387.1"/>
    </source>
</evidence>
<keyword evidence="3" id="KW-0813">Transport</keyword>
<dbReference type="CDD" id="cd03216">
    <property type="entry name" value="ABC_Carb_Monos_I"/>
    <property type="match status" value="1"/>
</dbReference>
<dbReference type="KEGG" id="cohn:KCTCHS21_47860"/>
<dbReference type="PROSITE" id="PS00211">
    <property type="entry name" value="ABC_TRANSPORTER_1"/>
    <property type="match status" value="1"/>
</dbReference>
<evidence type="ECO:0000256" key="2">
    <source>
        <dbReference type="ARBA" id="ARBA00004533"/>
    </source>
</evidence>
<dbReference type="PROSITE" id="PS50893">
    <property type="entry name" value="ABC_TRANSPORTER_2"/>
    <property type="match status" value="2"/>
</dbReference>
<accession>A0A3T1DBA3</accession>
<keyword evidence="8" id="KW-0067">ATP-binding</keyword>
<dbReference type="PANTHER" id="PTHR43790">
    <property type="entry name" value="CARBOHYDRATE TRANSPORT ATP-BINDING PROTEIN MG119-RELATED"/>
    <property type="match status" value="1"/>
</dbReference>
<sequence>MSEIVVKMDGIEKHFAGVHALKQCEFELRSGEVHALVGENGAGKSTMMKVLTGVYQKDEGRILYKGKEVNIPDTRTAQKLGISMIHQELNLAPDLTVAQNIFMGKEPRRAIRLFLNDKEMNRQTAILLKQLNLDIEPTVLVSELTVAKQQMVEIIKAISYDSQVMIMDEPTAALSDAEIEELFKMIHKLRAKGVAIVYISHRMAELKRISDRITVMRDGSYIDTVATPEVSIDRIIAMMVGREIYQPAKPSRQEGNDSEQVLEVRNISRGNVLRDVSFTLHKGEILGVAGLVGAGRTEAARAIFGADPIDSGEIYIHGKKTRITGPHQAVQHGVGYLSEDRKHFGCLLEMDVRTNVTLATLSRFTKGGAWMHDNRMSHVSKKVVEDLKVKTPSIEQKLKNLSGGNQQKVIIGKWLTRDCDILIFDEPTRGIDVGAKSEIYKLLESLAASGKSIIMISSELPEILRLSHRIIVMCEGRITGELINDESATQEQIMTYATNRIS</sequence>
<evidence type="ECO:0000256" key="6">
    <source>
        <dbReference type="ARBA" id="ARBA00022737"/>
    </source>
</evidence>
<evidence type="ECO:0000259" key="11">
    <source>
        <dbReference type="PROSITE" id="PS50893"/>
    </source>
</evidence>
<reference evidence="12 13" key="1">
    <citation type="submission" date="2019-01" db="EMBL/GenBank/DDBJ databases">
        <title>Complete genome sequence of Cohnella hallensis HS21 isolated from Korean fir (Abies koreana) rhizospheric soil.</title>
        <authorList>
            <person name="Jiang L."/>
            <person name="Kang S.W."/>
            <person name="Kim S."/>
            <person name="Jung J."/>
            <person name="Kim C.Y."/>
            <person name="Kim D.H."/>
            <person name="Kim S.W."/>
            <person name="Lee J."/>
        </authorList>
    </citation>
    <scope>NUCLEOTIDE SEQUENCE [LARGE SCALE GENOMIC DNA]</scope>
    <source>
        <strain evidence="12 13">HS21</strain>
    </source>
</reference>
<dbReference type="GO" id="GO:0005524">
    <property type="term" value="F:ATP binding"/>
    <property type="evidence" value="ECO:0007669"/>
    <property type="project" value="UniProtKB-KW"/>
</dbReference>
<evidence type="ECO:0000256" key="7">
    <source>
        <dbReference type="ARBA" id="ARBA00022741"/>
    </source>
</evidence>
<dbReference type="CDD" id="cd03215">
    <property type="entry name" value="ABC_Carb_Monos_II"/>
    <property type="match status" value="1"/>
</dbReference>
<dbReference type="AlphaFoldDB" id="A0A3T1DBA3"/>
<evidence type="ECO:0000256" key="1">
    <source>
        <dbReference type="ARBA" id="ARBA00004202"/>
    </source>
</evidence>
<dbReference type="SMART" id="SM00382">
    <property type="entry name" value="AAA"/>
    <property type="match status" value="2"/>
</dbReference>
<keyword evidence="13" id="KW-1185">Reference proteome</keyword>
<feature type="domain" description="ABC transporter" evidence="11">
    <location>
        <begin position="6"/>
        <end position="243"/>
    </location>
</feature>
<dbReference type="InterPro" id="IPR027417">
    <property type="entry name" value="P-loop_NTPase"/>
</dbReference>
<dbReference type="Gene3D" id="3.40.50.300">
    <property type="entry name" value="P-loop containing nucleotide triphosphate hydrolases"/>
    <property type="match status" value="2"/>
</dbReference>
<organism evidence="12 13">
    <name type="scientific">Cohnella abietis</name>
    <dbReference type="NCBI Taxonomy" id="2507935"/>
    <lineage>
        <taxon>Bacteria</taxon>
        <taxon>Bacillati</taxon>
        <taxon>Bacillota</taxon>
        <taxon>Bacilli</taxon>
        <taxon>Bacillales</taxon>
        <taxon>Paenibacillaceae</taxon>
        <taxon>Cohnella</taxon>
    </lineage>
</organism>
<dbReference type="InterPro" id="IPR003593">
    <property type="entry name" value="AAA+_ATPase"/>
</dbReference>
<keyword evidence="10" id="KW-0472">Membrane</keyword>
<comment type="subcellular location">
    <subcellularLocation>
        <location evidence="2">Cell inner membrane</location>
    </subcellularLocation>
    <subcellularLocation>
        <location evidence="1">Cell membrane</location>
        <topology evidence="1">Peripheral membrane protein</topology>
    </subcellularLocation>
</comment>
<dbReference type="Proteomes" id="UP000289856">
    <property type="component" value="Chromosome"/>
</dbReference>
<feature type="domain" description="ABC transporter" evidence="11">
    <location>
        <begin position="256"/>
        <end position="500"/>
    </location>
</feature>
<dbReference type="Pfam" id="PF00005">
    <property type="entry name" value="ABC_tran"/>
    <property type="match status" value="2"/>
</dbReference>
<dbReference type="RefSeq" id="WP_130614003.1">
    <property type="nucleotide sequence ID" value="NZ_AP019400.1"/>
</dbReference>
<dbReference type="InterPro" id="IPR017871">
    <property type="entry name" value="ABC_transporter-like_CS"/>
</dbReference>
<dbReference type="InterPro" id="IPR050107">
    <property type="entry name" value="ABC_carbohydrate_import_ATPase"/>
</dbReference>
<keyword evidence="9" id="KW-1278">Translocase</keyword>
<dbReference type="OrthoDB" id="9766104at2"/>
<dbReference type="FunFam" id="3.40.50.300:FF:000127">
    <property type="entry name" value="Ribose import ATP-binding protein RbsA"/>
    <property type="match status" value="1"/>
</dbReference>
<evidence type="ECO:0000256" key="5">
    <source>
        <dbReference type="ARBA" id="ARBA00022597"/>
    </source>
</evidence>
<name>A0A3T1DBA3_9BACL</name>
<dbReference type="PANTHER" id="PTHR43790:SF3">
    <property type="entry name" value="D-ALLOSE IMPORT ATP-BINDING PROTEIN ALSA-RELATED"/>
    <property type="match status" value="1"/>
</dbReference>